<dbReference type="EMBL" id="KL215300">
    <property type="protein sequence ID" value="KFV64033.1"/>
    <property type="molecule type" value="Genomic_DNA"/>
</dbReference>
<gene>
    <name evidence="3" type="ORF">N307_02123</name>
</gene>
<evidence type="ECO:0000313" key="3">
    <source>
        <dbReference type="EMBL" id="KFV64033.1"/>
    </source>
</evidence>
<dbReference type="AlphaFoldDB" id="A0A093G4K4"/>
<sequence length="217" mass="24226">RREERSCGKSTGSRVPAAALRQSAAAESCGSEEEFESLIERVRKRSIPQRPVLSTSKAGYQPSTTENIKPPCEGAQPVKGKGVTIPRPNSVSLQETPSRIMTSDRIPRNELLSCSQSAKTEKRVCSVPGCFLQDLSNPDSHYVKHFKKNKEDLAQKLYCLYNTTIFEQKLPEQMAIIWNKKMRKTAGYCVTGQSKAPEAQRYARIELSERVCDSAGR</sequence>
<feature type="non-terminal residue" evidence="3">
    <location>
        <position position="217"/>
    </location>
</feature>
<name>A0A093G4K4_DRYPU</name>
<evidence type="ECO:0000259" key="2">
    <source>
        <dbReference type="Pfam" id="PF10263"/>
    </source>
</evidence>
<keyword evidence="4" id="KW-1185">Reference proteome</keyword>
<feature type="region of interest" description="Disordered" evidence="1">
    <location>
        <begin position="1"/>
        <end position="26"/>
    </location>
</feature>
<organism evidence="3 4">
    <name type="scientific">Dryobates pubescens</name>
    <name type="common">Downy woodpecker</name>
    <name type="synonym">Picoides pubescens</name>
    <dbReference type="NCBI Taxonomy" id="118200"/>
    <lineage>
        <taxon>Eukaryota</taxon>
        <taxon>Metazoa</taxon>
        <taxon>Chordata</taxon>
        <taxon>Craniata</taxon>
        <taxon>Vertebrata</taxon>
        <taxon>Euteleostomi</taxon>
        <taxon>Archelosauria</taxon>
        <taxon>Archosauria</taxon>
        <taxon>Dinosauria</taxon>
        <taxon>Saurischia</taxon>
        <taxon>Theropoda</taxon>
        <taxon>Coelurosauria</taxon>
        <taxon>Aves</taxon>
        <taxon>Neognathae</taxon>
        <taxon>Neoaves</taxon>
        <taxon>Telluraves</taxon>
        <taxon>Coraciimorphae</taxon>
        <taxon>Piciformes</taxon>
        <taxon>Picidae</taxon>
        <taxon>Dryobates</taxon>
    </lineage>
</organism>
<dbReference type="Proteomes" id="UP000053875">
    <property type="component" value="Unassembled WGS sequence"/>
</dbReference>
<evidence type="ECO:0000313" key="4">
    <source>
        <dbReference type="Proteomes" id="UP000053875"/>
    </source>
</evidence>
<protein>
    <submittedName>
        <fullName evidence="3">Acidic repeat-containing protein</fullName>
    </submittedName>
</protein>
<dbReference type="PANTHER" id="PTHR23099">
    <property type="entry name" value="TRANSCRIPTIONAL REGULATOR"/>
    <property type="match status" value="1"/>
</dbReference>
<dbReference type="GO" id="GO:0005634">
    <property type="term" value="C:nucleus"/>
    <property type="evidence" value="ECO:0007669"/>
    <property type="project" value="TreeGrafter"/>
</dbReference>
<feature type="domain" description="SprT-like" evidence="2">
    <location>
        <begin position="155"/>
        <end position="214"/>
    </location>
</feature>
<feature type="region of interest" description="Disordered" evidence="1">
    <location>
        <begin position="43"/>
        <end position="79"/>
    </location>
</feature>
<proteinExistence type="predicted"/>
<feature type="compositionally biased region" description="Polar residues" evidence="1">
    <location>
        <begin position="52"/>
        <end position="67"/>
    </location>
</feature>
<dbReference type="InterPro" id="IPR006640">
    <property type="entry name" value="SprT-like_domain"/>
</dbReference>
<dbReference type="PANTHER" id="PTHR23099:SF0">
    <property type="entry name" value="GERM CELL NUCLEAR ACIDIC PROTEIN"/>
    <property type="match status" value="1"/>
</dbReference>
<dbReference type="STRING" id="118200.A0A093G4K4"/>
<feature type="non-terminal residue" evidence="3">
    <location>
        <position position="1"/>
    </location>
</feature>
<accession>A0A093G4K4</accession>
<reference evidence="3 4" key="1">
    <citation type="submission" date="2014-04" db="EMBL/GenBank/DDBJ databases">
        <title>Genome evolution of avian class.</title>
        <authorList>
            <person name="Zhang G."/>
            <person name="Li C."/>
        </authorList>
    </citation>
    <scope>NUCLEOTIDE SEQUENCE [LARGE SCALE GENOMIC DNA]</scope>
    <source>
        <strain evidence="3">BGI_N307</strain>
    </source>
</reference>
<feature type="compositionally biased region" description="Low complexity" evidence="1">
    <location>
        <begin position="17"/>
        <end position="26"/>
    </location>
</feature>
<dbReference type="Pfam" id="PF10263">
    <property type="entry name" value="SprT-like"/>
    <property type="match status" value="1"/>
</dbReference>
<dbReference type="GO" id="GO:0006974">
    <property type="term" value="P:DNA damage response"/>
    <property type="evidence" value="ECO:0007669"/>
    <property type="project" value="UniProtKB-ARBA"/>
</dbReference>
<evidence type="ECO:0000256" key="1">
    <source>
        <dbReference type="SAM" id="MobiDB-lite"/>
    </source>
</evidence>